<dbReference type="Proteomes" id="UP000287651">
    <property type="component" value="Unassembled WGS sequence"/>
</dbReference>
<reference evidence="1 2" key="1">
    <citation type="journal article" date="2014" name="Agronomy (Basel)">
        <title>A Draft Genome Sequence for Ensete ventricosum, the Drought-Tolerant Tree Against Hunger.</title>
        <authorList>
            <person name="Harrison J."/>
            <person name="Moore K.A."/>
            <person name="Paszkiewicz K."/>
            <person name="Jones T."/>
            <person name="Grant M."/>
            <person name="Ambacheew D."/>
            <person name="Muzemil S."/>
            <person name="Studholme D.J."/>
        </authorList>
    </citation>
    <scope>NUCLEOTIDE SEQUENCE [LARGE SCALE GENOMIC DNA]</scope>
</reference>
<comment type="caution">
    <text evidence="1">The sequence shown here is derived from an EMBL/GenBank/DDBJ whole genome shotgun (WGS) entry which is preliminary data.</text>
</comment>
<proteinExistence type="predicted"/>
<protein>
    <submittedName>
        <fullName evidence="1">Uncharacterized protein</fullName>
    </submittedName>
</protein>
<dbReference type="EMBL" id="AMZH03045259">
    <property type="protein sequence ID" value="RRT31174.1"/>
    <property type="molecule type" value="Genomic_DNA"/>
</dbReference>
<evidence type="ECO:0000313" key="1">
    <source>
        <dbReference type="EMBL" id="RRT31174.1"/>
    </source>
</evidence>
<accession>A0A426WVA3</accession>
<evidence type="ECO:0000313" key="2">
    <source>
        <dbReference type="Proteomes" id="UP000287651"/>
    </source>
</evidence>
<sequence length="110" mass="11470">MQALLPSGSAALRGRYRCRSGCPCHEVAPYDLAAGNCPLRPGRGRCLCPQEPPLQAPAMPPGDDCPCKGLWPWLAAPLQGALAAVGCPHAAGLAVLFPYCLCCENAAITR</sequence>
<name>A0A426WVA3_ENSVE</name>
<organism evidence="1 2">
    <name type="scientific">Ensete ventricosum</name>
    <name type="common">Abyssinian banana</name>
    <name type="synonym">Musa ensete</name>
    <dbReference type="NCBI Taxonomy" id="4639"/>
    <lineage>
        <taxon>Eukaryota</taxon>
        <taxon>Viridiplantae</taxon>
        <taxon>Streptophyta</taxon>
        <taxon>Embryophyta</taxon>
        <taxon>Tracheophyta</taxon>
        <taxon>Spermatophyta</taxon>
        <taxon>Magnoliopsida</taxon>
        <taxon>Liliopsida</taxon>
        <taxon>Zingiberales</taxon>
        <taxon>Musaceae</taxon>
        <taxon>Ensete</taxon>
    </lineage>
</organism>
<dbReference type="AlphaFoldDB" id="A0A426WVA3"/>
<gene>
    <name evidence="1" type="ORF">B296_00056970</name>
</gene>